<feature type="transmembrane region" description="Helical" evidence="2">
    <location>
        <begin position="6"/>
        <end position="24"/>
    </location>
</feature>
<name>A0A2Z3GUU1_9BACT</name>
<dbReference type="AlphaFoldDB" id="A0A2Z3GUU1"/>
<accession>A0A2Z3GUU1</accession>
<feature type="domain" description="DUF4350" evidence="3">
    <location>
        <begin position="109"/>
        <end position="265"/>
    </location>
</feature>
<dbReference type="EMBL" id="CP029145">
    <property type="protein sequence ID" value="AWM33184.1"/>
    <property type="molecule type" value="Genomic_DNA"/>
</dbReference>
<protein>
    <recommendedName>
        <fullName evidence="3">DUF4350 domain-containing protein</fullName>
    </recommendedName>
</protein>
<feature type="region of interest" description="Disordered" evidence="1">
    <location>
        <begin position="79"/>
        <end position="107"/>
    </location>
</feature>
<evidence type="ECO:0000256" key="1">
    <source>
        <dbReference type="SAM" id="MobiDB-lite"/>
    </source>
</evidence>
<dbReference type="InterPro" id="IPR025646">
    <property type="entry name" value="DUF4350"/>
</dbReference>
<gene>
    <name evidence="4" type="ORF">DDQ68_10580</name>
</gene>
<keyword evidence="5" id="KW-1185">Reference proteome</keyword>
<dbReference type="KEGG" id="hnv:DDQ68_10580"/>
<evidence type="ECO:0000256" key="2">
    <source>
        <dbReference type="SAM" id="Phobius"/>
    </source>
</evidence>
<keyword evidence="2" id="KW-0472">Membrane</keyword>
<sequence>MTTFRWYMLGLLALFGAYVALEYYRPKPLDWSPTYINKDKIPYGTFVLFDQLPRLLGTDSVATVRRSAYTQLTGAPDAAAEVDSSSQTSTAVNDSTEAETPPPPTAGPDVLAAQASYLFINDGFGASAADARALLRFVALGNDVFIAADDFQSPVLGDSLGFYTDDVAVASHSGPRGLLVADSVTLRFTHPALAGARYRLPALLARARLVVKAGRAGRTLATDAQGRAVFIRLDHGAGHFYLCSVPLAFTNYYLLRPRTADFAAGALAYLPARAAWWDEYQKQGPLGDQSLLRVLLAYPALRAAYYLTLLGAVLFVLVEARRRQRIIPTIKPLPNTTLLFIRTVAGLYRQGRNHALIAEKRVALFLDYLRVRFNEASPDLGDSDFRERLSQKAGLPRARVDELLRLVNFARTAPQIDDRALLQLSRAITDFRREAG</sequence>
<dbReference type="Proteomes" id="UP000245999">
    <property type="component" value="Chromosome"/>
</dbReference>
<dbReference type="OrthoDB" id="1111222at2"/>
<evidence type="ECO:0000313" key="4">
    <source>
        <dbReference type="EMBL" id="AWM33184.1"/>
    </source>
</evidence>
<evidence type="ECO:0000259" key="3">
    <source>
        <dbReference type="Pfam" id="PF14258"/>
    </source>
</evidence>
<organism evidence="4 5">
    <name type="scientific">Hymenobacter nivis</name>
    <dbReference type="NCBI Taxonomy" id="1850093"/>
    <lineage>
        <taxon>Bacteria</taxon>
        <taxon>Pseudomonadati</taxon>
        <taxon>Bacteroidota</taxon>
        <taxon>Cytophagia</taxon>
        <taxon>Cytophagales</taxon>
        <taxon>Hymenobacteraceae</taxon>
        <taxon>Hymenobacter</taxon>
    </lineage>
</organism>
<feature type="compositionally biased region" description="Polar residues" evidence="1">
    <location>
        <begin position="83"/>
        <end position="95"/>
    </location>
</feature>
<evidence type="ECO:0000313" key="5">
    <source>
        <dbReference type="Proteomes" id="UP000245999"/>
    </source>
</evidence>
<keyword evidence="2" id="KW-0812">Transmembrane</keyword>
<keyword evidence="2" id="KW-1133">Transmembrane helix</keyword>
<reference evidence="5" key="1">
    <citation type="submission" date="2018-04" db="EMBL/GenBank/DDBJ databases">
        <title>Complete genome of Antarctic heterotrophic bacterium Hymenobacter nivis.</title>
        <authorList>
            <person name="Terashima M."/>
        </authorList>
    </citation>
    <scope>NUCLEOTIDE SEQUENCE [LARGE SCALE GENOMIC DNA]</scope>
    <source>
        <strain evidence="5">NBRC 111535</strain>
    </source>
</reference>
<dbReference type="Pfam" id="PF14258">
    <property type="entry name" value="DUF4350"/>
    <property type="match status" value="1"/>
</dbReference>
<feature type="transmembrane region" description="Helical" evidence="2">
    <location>
        <begin position="296"/>
        <end position="318"/>
    </location>
</feature>
<dbReference type="RefSeq" id="WP_109656271.1">
    <property type="nucleotide sequence ID" value="NZ_CP029145.1"/>
</dbReference>
<proteinExistence type="predicted"/>